<organism evidence="3 4">
    <name type="scientific">Candidatus Nanohalobium constans</name>
    <dbReference type="NCBI Taxonomy" id="2565781"/>
    <lineage>
        <taxon>Archaea</taxon>
        <taxon>Candidatus Nanohalarchaeota</taxon>
        <taxon>Candidatus Nanohalobia</taxon>
        <taxon>Candidatus Nanohalobiales</taxon>
        <taxon>Candidatus Nanohalobiaceae</taxon>
        <taxon>Candidatus Nanohalobium</taxon>
    </lineage>
</organism>
<protein>
    <recommendedName>
        <fullName evidence="5">Antitoxin</fullName>
    </recommendedName>
</protein>
<dbReference type="InterPro" id="IPR003847">
    <property type="entry name" value="Put_antitoxin"/>
</dbReference>
<name>A0A5Q0UGL0_9ARCH</name>
<sequence>MATRNISLDDEAYSRLKKLKSEGESFSDVVKNVTSEKSWLEVAGIWENETEEIREAVEEGRQRSRGRSDRIAEKLSDEE</sequence>
<evidence type="ECO:0008006" key="5">
    <source>
        <dbReference type="Google" id="ProtNLM"/>
    </source>
</evidence>
<dbReference type="GeneID" id="42365289"/>
<feature type="region of interest" description="Disordered" evidence="2">
    <location>
        <begin position="57"/>
        <end position="79"/>
    </location>
</feature>
<dbReference type="RefSeq" id="WP_153550523.1">
    <property type="nucleotide sequence ID" value="NZ_CP040089.1"/>
</dbReference>
<gene>
    <name evidence="3" type="ORF">LC1Nh_0900</name>
</gene>
<dbReference type="AlphaFoldDB" id="A0A5Q0UGL0"/>
<proteinExistence type="predicted"/>
<keyword evidence="4" id="KW-1185">Reference proteome</keyword>
<evidence type="ECO:0000313" key="4">
    <source>
        <dbReference type="Proteomes" id="UP000377803"/>
    </source>
</evidence>
<keyword evidence="1" id="KW-1277">Toxin-antitoxin system</keyword>
<dbReference type="Pfam" id="PF02697">
    <property type="entry name" value="VAPB_antitox"/>
    <property type="match status" value="1"/>
</dbReference>
<reference evidence="4" key="1">
    <citation type="submission" date="2019-05" db="EMBL/GenBank/DDBJ databases">
        <title>Candidatus Nanohalobium constans, a novel model system to study the DPANN nano-sized archaea: genomic and physiological characterization of a nanoarchaeon co-cultured with its chitinotrophic host.</title>
        <authorList>
            <person name="La Cono V."/>
            <person name="Arcadi E."/>
            <person name="Crisafi F."/>
            <person name="Denaro R."/>
            <person name="La Spada G."/>
            <person name="Messina E."/>
            <person name="Smedile F."/>
            <person name="Toshchakov S.V."/>
            <person name="Shevchenko M.A."/>
            <person name="Golyshin P.N."/>
            <person name="Golyshina O.V."/>
            <person name="Ferrer M."/>
            <person name="Rohde M."/>
            <person name="Mushegian A."/>
            <person name="Sorokin D.Y."/>
            <person name="Giuliano L."/>
            <person name="Yakimov M.M."/>
        </authorList>
    </citation>
    <scope>NUCLEOTIDE SEQUENCE [LARGE SCALE GENOMIC DNA]</scope>
    <source>
        <strain evidence="4">LC1Nh</strain>
    </source>
</reference>
<dbReference type="KEGG" id="ncon:LC1Nh_0900"/>
<dbReference type="EMBL" id="CP040089">
    <property type="protein sequence ID" value="QGA80783.1"/>
    <property type="molecule type" value="Genomic_DNA"/>
</dbReference>
<accession>A0A5Q0UGL0</accession>
<evidence type="ECO:0000256" key="1">
    <source>
        <dbReference type="ARBA" id="ARBA00022649"/>
    </source>
</evidence>
<evidence type="ECO:0000313" key="3">
    <source>
        <dbReference type="EMBL" id="QGA80783.1"/>
    </source>
</evidence>
<dbReference type="OrthoDB" id="9187at2157"/>
<dbReference type="Proteomes" id="UP000377803">
    <property type="component" value="Chromosome"/>
</dbReference>
<evidence type="ECO:0000256" key="2">
    <source>
        <dbReference type="SAM" id="MobiDB-lite"/>
    </source>
</evidence>